<dbReference type="RefSeq" id="WP_183442702.1">
    <property type="nucleotide sequence ID" value="NZ_JACHXD010000012.1"/>
</dbReference>
<dbReference type="InterPro" id="IPR027417">
    <property type="entry name" value="P-loop_NTPase"/>
</dbReference>
<evidence type="ECO:0000256" key="2">
    <source>
        <dbReference type="ARBA" id="ARBA00022475"/>
    </source>
</evidence>
<dbReference type="PANTHER" id="PTHR43499:SF1">
    <property type="entry name" value="ABC TRANSPORTER I FAMILY MEMBER 1"/>
    <property type="match status" value="1"/>
</dbReference>
<keyword evidence="3" id="KW-0547">Nucleotide-binding</keyword>
<dbReference type="AlphaFoldDB" id="A0A7W5BEW0"/>
<keyword evidence="4" id="KW-0201">Cytochrome c-type biogenesis</keyword>
<dbReference type="Proteomes" id="UP000541535">
    <property type="component" value="Unassembled WGS sequence"/>
</dbReference>
<feature type="domain" description="ABC transporter" evidence="8">
    <location>
        <begin position="3"/>
        <end position="205"/>
    </location>
</feature>
<dbReference type="Pfam" id="PF00005">
    <property type="entry name" value="ABC_tran"/>
    <property type="match status" value="1"/>
</dbReference>
<reference evidence="9 10" key="1">
    <citation type="submission" date="2020-08" db="EMBL/GenBank/DDBJ databases">
        <title>Genomic Encyclopedia of Type Strains, Phase III (KMG-III): the genomes of soil and plant-associated and newly described type strains.</title>
        <authorList>
            <person name="Whitman W."/>
        </authorList>
    </citation>
    <scope>NUCLEOTIDE SEQUENCE [LARGE SCALE GENOMIC DNA]</scope>
    <source>
        <strain evidence="9 10">CECT 8897</strain>
    </source>
</reference>
<sequence length="208" mass="22222">MGLSCRHLACVRGAATLFSDIGFSLGGGDALRVQGGNGSGKTSLLRLLCGLARPDQGEVCWQGETLARCRPLFHANLLYAGHAEALKPELLAWENLAYGGLPGIRHSRAQAYSCLEQMGLAAEAELPVRLLSQGQRKRVALARLHLARQRPLWILDEPFSALDQHALSSVTQLLGDHLAGGGLLVYTTHQDAGPAPTQTLRLGREGAC</sequence>
<keyword evidence="6" id="KW-1278">Translocase</keyword>
<dbReference type="SUPFAM" id="SSF52540">
    <property type="entry name" value="P-loop containing nucleoside triphosphate hydrolases"/>
    <property type="match status" value="1"/>
</dbReference>
<organism evidence="9 10">
    <name type="scientific">Pseudoduganella violacea</name>
    <dbReference type="NCBI Taxonomy" id="1715466"/>
    <lineage>
        <taxon>Bacteria</taxon>
        <taxon>Pseudomonadati</taxon>
        <taxon>Pseudomonadota</taxon>
        <taxon>Betaproteobacteria</taxon>
        <taxon>Burkholderiales</taxon>
        <taxon>Oxalobacteraceae</taxon>
        <taxon>Telluria group</taxon>
        <taxon>Pseudoduganella</taxon>
    </lineage>
</organism>
<dbReference type="GO" id="GO:0016887">
    <property type="term" value="F:ATP hydrolysis activity"/>
    <property type="evidence" value="ECO:0007669"/>
    <property type="project" value="InterPro"/>
</dbReference>
<evidence type="ECO:0000256" key="5">
    <source>
        <dbReference type="ARBA" id="ARBA00022840"/>
    </source>
</evidence>
<dbReference type="NCBIfam" id="TIGR01189">
    <property type="entry name" value="ccmA"/>
    <property type="match status" value="1"/>
</dbReference>
<dbReference type="PROSITE" id="PS50893">
    <property type="entry name" value="ABC_TRANSPORTER_2"/>
    <property type="match status" value="1"/>
</dbReference>
<keyword evidence="1" id="KW-0813">Transport</keyword>
<accession>A0A7W5BEW0</accession>
<evidence type="ECO:0000313" key="9">
    <source>
        <dbReference type="EMBL" id="MBB3120960.1"/>
    </source>
</evidence>
<dbReference type="PANTHER" id="PTHR43499">
    <property type="entry name" value="ABC TRANSPORTER I FAMILY MEMBER 1"/>
    <property type="match status" value="1"/>
</dbReference>
<keyword evidence="2" id="KW-1003">Cell membrane</keyword>
<evidence type="ECO:0000313" key="10">
    <source>
        <dbReference type="Proteomes" id="UP000541535"/>
    </source>
</evidence>
<keyword evidence="5" id="KW-0067">ATP-binding</keyword>
<dbReference type="InterPro" id="IPR003439">
    <property type="entry name" value="ABC_transporter-like_ATP-bd"/>
</dbReference>
<dbReference type="Gene3D" id="3.40.50.300">
    <property type="entry name" value="P-loop containing nucleotide triphosphate hydrolases"/>
    <property type="match status" value="1"/>
</dbReference>
<evidence type="ECO:0000256" key="6">
    <source>
        <dbReference type="ARBA" id="ARBA00022967"/>
    </source>
</evidence>
<dbReference type="GO" id="GO:0005524">
    <property type="term" value="F:ATP binding"/>
    <property type="evidence" value="ECO:0007669"/>
    <property type="project" value="UniProtKB-KW"/>
</dbReference>
<dbReference type="EMBL" id="JACHXD010000012">
    <property type="protein sequence ID" value="MBB3120960.1"/>
    <property type="molecule type" value="Genomic_DNA"/>
</dbReference>
<evidence type="ECO:0000256" key="7">
    <source>
        <dbReference type="ARBA" id="ARBA00023136"/>
    </source>
</evidence>
<dbReference type="SMART" id="SM00382">
    <property type="entry name" value="AAA"/>
    <property type="match status" value="1"/>
</dbReference>
<dbReference type="InterPro" id="IPR005895">
    <property type="entry name" value="ABC_transptr_haem_export_CcmA"/>
</dbReference>
<evidence type="ECO:0000259" key="8">
    <source>
        <dbReference type="PROSITE" id="PS50893"/>
    </source>
</evidence>
<keyword evidence="7" id="KW-0472">Membrane</keyword>
<dbReference type="GO" id="GO:0017004">
    <property type="term" value="P:cytochrome complex assembly"/>
    <property type="evidence" value="ECO:0007669"/>
    <property type="project" value="UniProtKB-KW"/>
</dbReference>
<keyword evidence="10" id="KW-1185">Reference proteome</keyword>
<dbReference type="NCBIfam" id="NF010061">
    <property type="entry name" value="PRK13538.1"/>
    <property type="match status" value="1"/>
</dbReference>
<name>A0A7W5BEW0_9BURK</name>
<dbReference type="InterPro" id="IPR003593">
    <property type="entry name" value="AAA+_ATPase"/>
</dbReference>
<proteinExistence type="predicted"/>
<dbReference type="GO" id="GO:0022857">
    <property type="term" value="F:transmembrane transporter activity"/>
    <property type="evidence" value="ECO:0007669"/>
    <property type="project" value="InterPro"/>
</dbReference>
<evidence type="ECO:0000256" key="3">
    <source>
        <dbReference type="ARBA" id="ARBA00022741"/>
    </source>
</evidence>
<gene>
    <name evidence="9" type="ORF">FHS03_004033</name>
</gene>
<evidence type="ECO:0000256" key="4">
    <source>
        <dbReference type="ARBA" id="ARBA00022748"/>
    </source>
</evidence>
<comment type="caution">
    <text evidence="9">The sequence shown here is derived from an EMBL/GenBank/DDBJ whole genome shotgun (WGS) entry which is preliminary data.</text>
</comment>
<evidence type="ECO:0000256" key="1">
    <source>
        <dbReference type="ARBA" id="ARBA00022448"/>
    </source>
</evidence>
<protein>
    <submittedName>
        <fullName evidence="9">Heme exporter protein A</fullName>
    </submittedName>
</protein>